<proteinExistence type="predicted"/>
<accession>A0A0G2F0Q0</accession>
<sequence length="115" mass="12799">MYVGQPREQEIVLLTVDASFDMYLQYKMANRFIPNVIAASDITVPAGVANVDEYLVDQADKIIQDLFGQRDSRLKAGNAKEPFSFVRYPPGSQIPKAVRDTLTGTCDLVVLTKET</sequence>
<evidence type="ECO:0000313" key="1">
    <source>
        <dbReference type="EMBL" id="KKY27866.1"/>
    </source>
</evidence>
<name>A0A0G2F0Q0_PHACM</name>
<dbReference type="AlphaFoldDB" id="A0A0G2F0Q0"/>
<reference evidence="1 2" key="1">
    <citation type="submission" date="2015-05" db="EMBL/GenBank/DDBJ databases">
        <title>Distinctive expansion of gene families associated with plant cell wall degradation and secondary metabolism in the genomes of grapevine trunk pathogens.</title>
        <authorList>
            <person name="Lawrence D.P."/>
            <person name="Travadon R."/>
            <person name="Rolshausen P.E."/>
            <person name="Baumgartner K."/>
        </authorList>
    </citation>
    <scope>NUCLEOTIDE SEQUENCE [LARGE SCALE GENOMIC DNA]</scope>
    <source>
        <strain evidence="1">UCRPC4</strain>
    </source>
</reference>
<gene>
    <name evidence="1" type="ORF">UCRPC4_g00846</name>
</gene>
<dbReference type="EMBL" id="LCWF01000021">
    <property type="protein sequence ID" value="KKY27866.1"/>
    <property type="molecule type" value="Genomic_DNA"/>
</dbReference>
<keyword evidence="2" id="KW-1185">Reference proteome</keyword>
<comment type="caution">
    <text evidence="1">The sequence shown here is derived from an EMBL/GenBank/DDBJ whole genome shotgun (WGS) entry which is preliminary data.</text>
</comment>
<evidence type="ECO:0000313" key="2">
    <source>
        <dbReference type="Proteomes" id="UP000053317"/>
    </source>
</evidence>
<protein>
    <submittedName>
        <fullName evidence="1">Uncharacterized protein</fullName>
    </submittedName>
</protein>
<dbReference type="Proteomes" id="UP000053317">
    <property type="component" value="Unassembled WGS sequence"/>
</dbReference>
<organism evidence="1 2">
    <name type="scientific">Phaeomoniella chlamydospora</name>
    <name type="common">Phaeoacremonium chlamydosporum</name>
    <dbReference type="NCBI Taxonomy" id="158046"/>
    <lineage>
        <taxon>Eukaryota</taxon>
        <taxon>Fungi</taxon>
        <taxon>Dikarya</taxon>
        <taxon>Ascomycota</taxon>
        <taxon>Pezizomycotina</taxon>
        <taxon>Eurotiomycetes</taxon>
        <taxon>Chaetothyriomycetidae</taxon>
        <taxon>Phaeomoniellales</taxon>
        <taxon>Phaeomoniellaceae</taxon>
        <taxon>Phaeomoniella</taxon>
    </lineage>
</organism>
<reference evidence="1 2" key="2">
    <citation type="submission" date="2015-05" db="EMBL/GenBank/DDBJ databases">
        <authorList>
            <person name="Morales-Cruz A."/>
            <person name="Amrine K.C."/>
            <person name="Cantu D."/>
        </authorList>
    </citation>
    <scope>NUCLEOTIDE SEQUENCE [LARGE SCALE GENOMIC DNA]</scope>
    <source>
        <strain evidence="1">UCRPC4</strain>
    </source>
</reference>